<gene>
    <name evidence="1" type="ORF">FCH28_16355</name>
</gene>
<reference evidence="1 2" key="1">
    <citation type="submission" date="2019-04" db="EMBL/GenBank/DDBJ databases">
        <title>Streptomyces piniterrae sp. nov., a heliquinomycin-producing actinomycete isolated from rhizosphere soil of Pinus yunnanensis.</title>
        <authorList>
            <person name="Zhuang X."/>
            <person name="Zhao J."/>
        </authorList>
    </citation>
    <scope>NUCLEOTIDE SEQUENCE [LARGE SCALE GENOMIC DNA]</scope>
    <source>
        <strain evidence="2">jys28</strain>
    </source>
</reference>
<name>A0A4U0NF77_9ACTN</name>
<protein>
    <recommendedName>
        <fullName evidence="3">WXG100 family type VII secretion target</fullName>
    </recommendedName>
</protein>
<dbReference type="RefSeq" id="WP_136740776.1">
    <property type="nucleotide sequence ID" value="NZ_SUMB01000005.1"/>
</dbReference>
<evidence type="ECO:0000313" key="2">
    <source>
        <dbReference type="Proteomes" id="UP000308697"/>
    </source>
</evidence>
<dbReference type="Gene3D" id="1.10.287.1060">
    <property type="entry name" value="ESAT-6-like"/>
    <property type="match status" value="1"/>
</dbReference>
<dbReference type="EMBL" id="SUMB01000005">
    <property type="protein sequence ID" value="TJZ52761.1"/>
    <property type="molecule type" value="Genomic_DNA"/>
</dbReference>
<comment type="caution">
    <text evidence="1">The sequence shown here is derived from an EMBL/GenBank/DDBJ whole genome shotgun (WGS) entry which is preliminary data.</text>
</comment>
<dbReference type="Proteomes" id="UP000308697">
    <property type="component" value="Unassembled WGS sequence"/>
</dbReference>
<sequence>MTNKESYVDHDELMKLARSFEQHSYDLEKTLQKFKAETGEEAITDGFGVLTESEEVTSAYVEYSADVASAVKAMYVHLDEIGAALKQVGTNTETNDHGVGALFGNNDGGK</sequence>
<keyword evidence="2" id="KW-1185">Reference proteome</keyword>
<evidence type="ECO:0000313" key="1">
    <source>
        <dbReference type="EMBL" id="TJZ52761.1"/>
    </source>
</evidence>
<accession>A0A4U0NF77</accession>
<dbReference type="AlphaFoldDB" id="A0A4U0NF77"/>
<evidence type="ECO:0008006" key="3">
    <source>
        <dbReference type="Google" id="ProtNLM"/>
    </source>
</evidence>
<dbReference type="OrthoDB" id="4244471at2"/>
<proteinExistence type="predicted"/>
<organism evidence="1 2">
    <name type="scientific">Streptomyces piniterrae</name>
    <dbReference type="NCBI Taxonomy" id="2571125"/>
    <lineage>
        <taxon>Bacteria</taxon>
        <taxon>Bacillati</taxon>
        <taxon>Actinomycetota</taxon>
        <taxon>Actinomycetes</taxon>
        <taxon>Kitasatosporales</taxon>
        <taxon>Streptomycetaceae</taxon>
        <taxon>Streptomyces</taxon>
    </lineage>
</organism>